<reference evidence="3" key="2">
    <citation type="submission" date="2013-12" db="EMBL/GenBank/DDBJ databases">
        <authorList>
            <person name="Yu Y."/>
            <person name="Lee S."/>
            <person name="de Baynast K."/>
            <person name="Wissotski M."/>
            <person name="Liu L."/>
            <person name="Talag J."/>
            <person name="Goicoechea J."/>
            <person name="Angelova A."/>
            <person name="Jetty R."/>
            <person name="Kudrna D."/>
            <person name="Golser W."/>
            <person name="Rivera L."/>
            <person name="Zhang J."/>
            <person name="Wing R."/>
        </authorList>
    </citation>
    <scope>NUCLEOTIDE SEQUENCE</scope>
</reference>
<name>A0A0D9WYD7_9ORYZ</name>
<evidence type="ECO:0000313" key="2">
    <source>
        <dbReference type="EnsemblPlants" id="LPERR07G10770.1"/>
    </source>
</evidence>
<dbReference type="AlphaFoldDB" id="A0A0D9WYD7"/>
<organism evidence="2 3">
    <name type="scientific">Leersia perrieri</name>
    <dbReference type="NCBI Taxonomy" id="77586"/>
    <lineage>
        <taxon>Eukaryota</taxon>
        <taxon>Viridiplantae</taxon>
        <taxon>Streptophyta</taxon>
        <taxon>Embryophyta</taxon>
        <taxon>Tracheophyta</taxon>
        <taxon>Spermatophyta</taxon>
        <taxon>Magnoliopsida</taxon>
        <taxon>Liliopsida</taxon>
        <taxon>Poales</taxon>
        <taxon>Poaceae</taxon>
        <taxon>BOP clade</taxon>
        <taxon>Oryzoideae</taxon>
        <taxon>Oryzeae</taxon>
        <taxon>Oryzinae</taxon>
        <taxon>Leersia</taxon>
    </lineage>
</organism>
<protein>
    <submittedName>
        <fullName evidence="2">Uncharacterized protein</fullName>
    </submittedName>
</protein>
<keyword evidence="3" id="KW-1185">Reference proteome</keyword>
<evidence type="ECO:0000313" key="3">
    <source>
        <dbReference type="Proteomes" id="UP000032180"/>
    </source>
</evidence>
<reference evidence="2" key="3">
    <citation type="submission" date="2015-04" db="UniProtKB">
        <authorList>
            <consortium name="EnsemblPlants"/>
        </authorList>
    </citation>
    <scope>IDENTIFICATION</scope>
</reference>
<feature type="region of interest" description="Disordered" evidence="1">
    <location>
        <begin position="79"/>
        <end position="115"/>
    </location>
</feature>
<accession>A0A0D9WYD7</accession>
<proteinExistence type="predicted"/>
<reference evidence="2 3" key="1">
    <citation type="submission" date="2012-08" db="EMBL/GenBank/DDBJ databases">
        <title>Oryza genome evolution.</title>
        <authorList>
            <person name="Wing R.A."/>
        </authorList>
    </citation>
    <scope>NUCLEOTIDE SEQUENCE</scope>
</reference>
<dbReference type="EnsemblPlants" id="LPERR07G10770.1">
    <property type="protein sequence ID" value="LPERR07G10770.1"/>
    <property type="gene ID" value="LPERR07G10770"/>
</dbReference>
<dbReference type="Proteomes" id="UP000032180">
    <property type="component" value="Chromosome 7"/>
</dbReference>
<dbReference type="HOGENOM" id="CLU_1512730_0_0_1"/>
<dbReference type="Gramene" id="LPERR07G10770.1">
    <property type="protein sequence ID" value="LPERR07G10770.1"/>
    <property type="gene ID" value="LPERR07G10770"/>
</dbReference>
<evidence type="ECO:0000256" key="1">
    <source>
        <dbReference type="SAM" id="MobiDB-lite"/>
    </source>
</evidence>
<sequence>MTKKPITPQADALPLAKHFACSQAMPRNDISAPAPNASRSGRNIEYADAMSSPIFSAAAPTAKSYMANLPRLPIKKTATKRKALASAPISTSKAESQNKKKRMALMPDPSPDSEDIEQDIDAAAATIDDQPQSPTQSGNTLIVKTSSHQINSENDFGFNIHEFVTDETEEVISKPQAISDEILEKLNDIANRLKTRKI</sequence>